<dbReference type="RefSeq" id="WP_107719532.1">
    <property type="nucleotide sequence ID" value="NZ_CP028475.1"/>
</dbReference>
<evidence type="ECO:0000256" key="1">
    <source>
        <dbReference type="ARBA" id="ARBA00004651"/>
    </source>
</evidence>
<protein>
    <submittedName>
        <fullName evidence="7">Branched-chain amino acid ABC transporter permease</fullName>
    </submittedName>
</protein>
<accession>A0A2R4M1V1</accession>
<name>A0A2R4M1V1_9RHOB</name>
<gene>
    <name evidence="7" type="ORF">DA792_08240</name>
</gene>
<dbReference type="GO" id="GO:0005886">
    <property type="term" value="C:plasma membrane"/>
    <property type="evidence" value="ECO:0007669"/>
    <property type="project" value="UniProtKB-SubCell"/>
</dbReference>
<evidence type="ECO:0000256" key="4">
    <source>
        <dbReference type="ARBA" id="ARBA00022989"/>
    </source>
</evidence>
<feature type="transmembrane region" description="Helical" evidence="6">
    <location>
        <begin position="218"/>
        <end position="237"/>
    </location>
</feature>
<evidence type="ECO:0000313" key="7">
    <source>
        <dbReference type="EMBL" id="AVW91079.1"/>
    </source>
</evidence>
<feature type="transmembrane region" description="Helical" evidence="6">
    <location>
        <begin position="257"/>
        <end position="280"/>
    </location>
</feature>
<evidence type="ECO:0000256" key="3">
    <source>
        <dbReference type="ARBA" id="ARBA00022692"/>
    </source>
</evidence>
<dbReference type="Proteomes" id="UP000241447">
    <property type="component" value="Chromosome"/>
</dbReference>
<feature type="transmembrane region" description="Helical" evidence="6">
    <location>
        <begin position="168"/>
        <end position="188"/>
    </location>
</feature>
<dbReference type="PANTHER" id="PTHR30482">
    <property type="entry name" value="HIGH-AFFINITY BRANCHED-CHAIN AMINO ACID TRANSPORT SYSTEM PERMEASE"/>
    <property type="match status" value="1"/>
</dbReference>
<dbReference type="InterPro" id="IPR001851">
    <property type="entry name" value="ABC_transp_permease"/>
</dbReference>
<evidence type="ECO:0000256" key="5">
    <source>
        <dbReference type="ARBA" id="ARBA00023136"/>
    </source>
</evidence>
<feature type="transmembrane region" description="Helical" evidence="6">
    <location>
        <begin position="71"/>
        <end position="87"/>
    </location>
</feature>
<dbReference type="PANTHER" id="PTHR30482:SF17">
    <property type="entry name" value="ABC TRANSPORTER ATP-BINDING PROTEIN"/>
    <property type="match status" value="1"/>
</dbReference>
<feature type="transmembrane region" description="Helical" evidence="6">
    <location>
        <begin position="292"/>
        <end position="316"/>
    </location>
</feature>
<organism evidence="7 8">
    <name type="scientific">Celeribacter baekdonensis</name>
    <dbReference type="NCBI Taxonomy" id="875171"/>
    <lineage>
        <taxon>Bacteria</taxon>
        <taxon>Pseudomonadati</taxon>
        <taxon>Pseudomonadota</taxon>
        <taxon>Alphaproteobacteria</taxon>
        <taxon>Rhodobacterales</taxon>
        <taxon>Roseobacteraceae</taxon>
        <taxon>Celeribacter</taxon>
    </lineage>
</organism>
<feature type="transmembrane region" description="Helical" evidence="6">
    <location>
        <begin position="93"/>
        <end position="113"/>
    </location>
</feature>
<dbReference type="GO" id="GO:0015658">
    <property type="term" value="F:branched-chain amino acid transmembrane transporter activity"/>
    <property type="evidence" value="ECO:0007669"/>
    <property type="project" value="InterPro"/>
</dbReference>
<keyword evidence="3 6" id="KW-0812">Transmembrane</keyword>
<dbReference type="KEGG" id="cbak:DA792_08240"/>
<evidence type="ECO:0000313" key="8">
    <source>
        <dbReference type="Proteomes" id="UP000241447"/>
    </source>
</evidence>
<keyword evidence="2" id="KW-1003">Cell membrane</keyword>
<dbReference type="Pfam" id="PF02653">
    <property type="entry name" value="BPD_transp_2"/>
    <property type="match status" value="1"/>
</dbReference>
<keyword evidence="4 6" id="KW-1133">Transmembrane helix</keyword>
<keyword evidence="5 6" id="KW-0472">Membrane</keyword>
<sequence>MTSKKPKPFLSSEAILALALVAALIILAAAPWWASRSDIRLMGEFFSFLGLAVLWNLLAGYAGLLSVGQQAFVGIGGYTLFVISAKIGLSPYIALLTAPLAGALVAAIFAPLLFRLNGAYFAIGTWVAAETISLCFGMIPELGGGAGMSLPVATVKAIAANRPDREAYIYWMLLSMGMGTLIGAYLLLRSKAGLALMAIRDNSLAAGSLGIDIWKTKFLIYVGVAAVTSLLGAVIFLQKLRISPDSAFNVNDWTVYIIFIVVIGGIGRLEGALLGTILFFITRELLADLGAVYLIVLGLIAIVTMLISRVGLWGLLEQKTGWTIFPVTRKVD</sequence>
<dbReference type="CDD" id="cd06581">
    <property type="entry name" value="TM_PBP1_LivM_like"/>
    <property type="match status" value="1"/>
</dbReference>
<feature type="transmembrane region" description="Helical" evidence="6">
    <location>
        <begin position="45"/>
        <end position="64"/>
    </location>
</feature>
<dbReference type="OrthoDB" id="9814461at2"/>
<evidence type="ECO:0000256" key="6">
    <source>
        <dbReference type="SAM" id="Phobius"/>
    </source>
</evidence>
<evidence type="ECO:0000256" key="2">
    <source>
        <dbReference type="ARBA" id="ARBA00022475"/>
    </source>
</evidence>
<dbReference type="AlphaFoldDB" id="A0A2R4M1V1"/>
<dbReference type="EMBL" id="CP028475">
    <property type="protein sequence ID" value="AVW91079.1"/>
    <property type="molecule type" value="Genomic_DNA"/>
</dbReference>
<proteinExistence type="predicted"/>
<comment type="subcellular location">
    <subcellularLocation>
        <location evidence="1">Cell membrane</location>
        <topology evidence="1">Multi-pass membrane protein</topology>
    </subcellularLocation>
</comment>
<dbReference type="InterPro" id="IPR043428">
    <property type="entry name" value="LivM-like"/>
</dbReference>
<reference evidence="7 8" key="1">
    <citation type="submission" date="2018-03" db="EMBL/GenBank/DDBJ databases">
        <title>The Complete Genome of Celeribacter baekdonensis strain LH4, a Thiosulfate-Oxidizing Alphaproteobacterium Isolated from Gulf of Mexico Continental Slope Sediments.</title>
        <authorList>
            <person name="Flood B.E."/>
            <person name="Bailey J.V."/>
            <person name="Leprich D."/>
        </authorList>
    </citation>
    <scope>NUCLEOTIDE SEQUENCE [LARGE SCALE GENOMIC DNA]</scope>
    <source>
        <strain evidence="7 8">LH4</strain>
    </source>
</reference>